<sequence>MLRKTKLNKTCREKKKKLISTKYTARLSLIYRCEKWKCCSSKHGSSVAQVDLFFLLLPNALGLVPSLLDHLLKVFKQLLHIFTSLLKTLHHI</sequence>
<keyword evidence="2" id="KW-1185">Reference proteome</keyword>
<evidence type="ECO:0000313" key="2">
    <source>
        <dbReference type="Proteomes" id="UP001420932"/>
    </source>
</evidence>
<dbReference type="Proteomes" id="UP001420932">
    <property type="component" value="Unassembled WGS sequence"/>
</dbReference>
<organism evidence="1 2">
    <name type="scientific">Stephania yunnanensis</name>
    <dbReference type="NCBI Taxonomy" id="152371"/>
    <lineage>
        <taxon>Eukaryota</taxon>
        <taxon>Viridiplantae</taxon>
        <taxon>Streptophyta</taxon>
        <taxon>Embryophyta</taxon>
        <taxon>Tracheophyta</taxon>
        <taxon>Spermatophyta</taxon>
        <taxon>Magnoliopsida</taxon>
        <taxon>Ranunculales</taxon>
        <taxon>Menispermaceae</taxon>
        <taxon>Menispermoideae</taxon>
        <taxon>Cissampelideae</taxon>
        <taxon>Stephania</taxon>
    </lineage>
</organism>
<name>A0AAP0LFU0_9MAGN</name>
<comment type="caution">
    <text evidence="1">The sequence shown here is derived from an EMBL/GenBank/DDBJ whole genome shotgun (WGS) entry which is preliminary data.</text>
</comment>
<dbReference type="EMBL" id="JBBNAF010000001">
    <property type="protein sequence ID" value="KAK9170518.1"/>
    <property type="molecule type" value="Genomic_DNA"/>
</dbReference>
<gene>
    <name evidence="1" type="ORF">Syun_002658</name>
</gene>
<evidence type="ECO:0000313" key="1">
    <source>
        <dbReference type="EMBL" id="KAK9170518.1"/>
    </source>
</evidence>
<reference evidence="1 2" key="1">
    <citation type="submission" date="2024-01" db="EMBL/GenBank/DDBJ databases">
        <title>Genome assemblies of Stephania.</title>
        <authorList>
            <person name="Yang L."/>
        </authorList>
    </citation>
    <scope>NUCLEOTIDE SEQUENCE [LARGE SCALE GENOMIC DNA]</scope>
    <source>
        <strain evidence="1">YNDBR</strain>
        <tissue evidence="1">Leaf</tissue>
    </source>
</reference>
<dbReference type="AlphaFoldDB" id="A0AAP0LFU0"/>
<protein>
    <submittedName>
        <fullName evidence="1">Uncharacterized protein</fullName>
    </submittedName>
</protein>
<accession>A0AAP0LFU0</accession>
<proteinExistence type="predicted"/>